<dbReference type="Gene3D" id="2.60.40.420">
    <property type="entry name" value="Cupredoxins - blue copper proteins"/>
    <property type="match status" value="1"/>
</dbReference>
<dbReference type="AlphaFoldDB" id="A0AAP0D590"/>
<evidence type="ECO:0000256" key="7">
    <source>
        <dbReference type="ARBA" id="ARBA00022989"/>
    </source>
</evidence>
<evidence type="ECO:0000256" key="8">
    <source>
        <dbReference type="ARBA" id="ARBA00023008"/>
    </source>
</evidence>
<dbReference type="GO" id="GO:0005886">
    <property type="term" value="C:plasma membrane"/>
    <property type="evidence" value="ECO:0007669"/>
    <property type="project" value="TreeGrafter"/>
</dbReference>
<dbReference type="PROSITE" id="PS51485">
    <property type="entry name" value="PHYTOCYANIN"/>
    <property type="match status" value="1"/>
</dbReference>
<dbReference type="CDD" id="cd04216">
    <property type="entry name" value="Phytocyanin"/>
    <property type="match status" value="1"/>
</dbReference>
<organism evidence="15 16">
    <name type="scientific">Deinandra increscens subsp. villosa</name>
    <dbReference type="NCBI Taxonomy" id="3103831"/>
    <lineage>
        <taxon>Eukaryota</taxon>
        <taxon>Viridiplantae</taxon>
        <taxon>Streptophyta</taxon>
        <taxon>Embryophyta</taxon>
        <taxon>Tracheophyta</taxon>
        <taxon>Spermatophyta</taxon>
        <taxon>Magnoliopsida</taxon>
        <taxon>eudicotyledons</taxon>
        <taxon>Gunneridae</taxon>
        <taxon>Pentapetalae</taxon>
        <taxon>asterids</taxon>
        <taxon>campanulids</taxon>
        <taxon>Asterales</taxon>
        <taxon>Asteraceae</taxon>
        <taxon>Asteroideae</taxon>
        <taxon>Heliantheae alliance</taxon>
        <taxon>Madieae</taxon>
        <taxon>Madiinae</taxon>
        <taxon>Deinandra</taxon>
    </lineage>
</organism>
<comment type="subcellular location">
    <subcellularLocation>
        <location evidence="1">Membrane</location>
        <topology evidence="1">Single-pass type I membrane protein</topology>
    </subcellularLocation>
</comment>
<keyword evidence="8" id="KW-0186">Copper</keyword>
<feature type="signal peptide" evidence="13">
    <location>
        <begin position="1"/>
        <end position="25"/>
    </location>
</feature>
<comment type="caution">
    <text evidence="15">The sequence shown here is derived from an EMBL/GenBank/DDBJ whole genome shotgun (WGS) entry which is preliminary data.</text>
</comment>
<evidence type="ECO:0000256" key="13">
    <source>
        <dbReference type="SAM" id="SignalP"/>
    </source>
</evidence>
<feature type="domain" description="Phytocyanin" evidence="14">
    <location>
        <begin position="26"/>
        <end position="126"/>
    </location>
</feature>
<feature type="chain" id="PRO_5042816898" description="Phytocyanin domain-containing protein" evidence="13">
    <location>
        <begin position="26"/>
        <end position="166"/>
    </location>
</feature>
<feature type="transmembrane region" description="Helical" evidence="12">
    <location>
        <begin position="145"/>
        <end position="165"/>
    </location>
</feature>
<keyword evidence="5 13" id="KW-0732">Signal</keyword>
<dbReference type="Proteomes" id="UP001408789">
    <property type="component" value="Unassembled WGS sequence"/>
</dbReference>
<evidence type="ECO:0000256" key="6">
    <source>
        <dbReference type="ARBA" id="ARBA00022982"/>
    </source>
</evidence>
<evidence type="ECO:0000256" key="4">
    <source>
        <dbReference type="ARBA" id="ARBA00022723"/>
    </source>
</evidence>
<keyword evidence="4" id="KW-0479">Metal-binding</keyword>
<sequence length="166" mass="17803">MVSSSCSTTVFILITLSVLVTLVSATEYNVGDQSGWTLDYDYQTWAKDKVFFVGDKLVFNYASGAHNVMKVNGTGFQQCITSSANGTLTSGRDVISLQTPGRKWYICGVAKHCELKNMKLVITVLPQTSAPAPTPALSQYGSATLAVPTIYVFGVALLSSLVSFLV</sequence>
<keyword evidence="11" id="KW-0325">Glycoprotein</keyword>
<dbReference type="FunFam" id="2.60.40.420:FF:000067">
    <property type="entry name" value="Cupredoxin superfamily protein"/>
    <property type="match status" value="1"/>
</dbReference>
<dbReference type="PANTHER" id="PTHR33021">
    <property type="entry name" value="BLUE COPPER PROTEIN"/>
    <property type="match status" value="1"/>
</dbReference>
<protein>
    <recommendedName>
        <fullName evidence="14">Phytocyanin domain-containing protein</fullName>
    </recommendedName>
</protein>
<keyword evidence="16" id="KW-1185">Reference proteome</keyword>
<evidence type="ECO:0000256" key="9">
    <source>
        <dbReference type="ARBA" id="ARBA00023136"/>
    </source>
</evidence>
<evidence type="ECO:0000256" key="5">
    <source>
        <dbReference type="ARBA" id="ARBA00022729"/>
    </source>
</evidence>
<keyword evidence="7 12" id="KW-1133">Transmembrane helix</keyword>
<dbReference type="InterPro" id="IPR008972">
    <property type="entry name" value="Cupredoxin"/>
</dbReference>
<dbReference type="GO" id="GO:0046872">
    <property type="term" value="F:metal ion binding"/>
    <property type="evidence" value="ECO:0007669"/>
    <property type="project" value="UniProtKB-KW"/>
</dbReference>
<dbReference type="InterPro" id="IPR039391">
    <property type="entry name" value="Phytocyanin-like"/>
</dbReference>
<proteinExistence type="predicted"/>
<dbReference type="InterPro" id="IPR003245">
    <property type="entry name" value="Phytocyanin_dom"/>
</dbReference>
<gene>
    <name evidence="15" type="ORF">SSX86_012112</name>
</gene>
<reference evidence="15 16" key="1">
    <citation type="submission" date="2024-04" db="EMBL/GenBank/DDBJ databases">
        <title>The reference genome of an endangered Asteraceae, Deinandra increscens subsp. villosa, native to the Central Coast of California.</title>
        <authorList>
            <person name="Guilliams M."/>
            <person name="Hasenstab-Lehman K."/>
            <person name="Meyer R."/>
            <person name="Mcevoy S."/>
        </authorList>
    </citation>
    <scope>NUCLEOTIDE SEQUENCE [LARGE SCALE GENOMIC DNA]</scope>
    <source>
        <tissue evidence="15">Leaf</tissue>
    </source>
</reference>
<dbReference type="PANTHER" id="PTHR33021:SF504">
    <property type="entry name" value="PHYTOCYANIN DOMAIN, CUPREDOXIN"/>
    <property type="match status" value="1"/>
</dbReference>
<evidence type="ECO:0000256" key="12">
    <source>
        <dbReference type="SAM" id="Phobius"/>
    </source>
</evidence>
<keyword evidence="9 12" id="KW-0472">Membrane</keyword>
<dbReference type="GO" id="GO:0009055">
    <property type="term" value="F:electron transfer activity"/>
    <property type="evidence" value="ECO:0007669"/>
    <property type="project" value="InterPro"/>
</dbReference>
<evidence type="ECO:0000313" key="15">
    <source>
        <dbReference type="EMBL" id="KAK9068001.1"/>
    </source>
</evidence>
<dbReference type="SUPFAM" id="SSF49503">
    <property type="entry name" value="Cupredoxins"/>
    <property type="match status" value="1"/>
</dbReference>
<evidence type="ECO:0000259" key="14">
    <source>
        <dbReference type="PROSITE" id="PS51485"/>
    </source>
</evidence>
<keyword evidence="3 12" id="KW-0812">Transmembrane</keyword>
<evidence type="ECO:0000256" key="3">
    <source>
        <dbReference type="ARBA" id="ARBA00022692"/>
    </source>
</evidence>
<dbReference type="Pfam" id="PF02298">
    <property type="entry name" value="Cu_bind_like"/>
    <property type="match status" value="1"/>
</dbReference>
<accession>A0AAP0D590</accession>
<evidence type="ECO:0000256" key="2">
    <source>
        <dbReference type="ARBA" id="ARBA00022448"/>
    </source>
</evidence>
<evidence type="ECO:0000256" key="1">
    <source>
        <dbReference type="ARBA" id="ARBA00004479"/>
    </source>
</evidence>
<dbReference type="GO" id="GO:0009610">
    <property type="term" value="P:response to symbiotic fungus"/>
    <property type="evidence" value="ECO:0007669"/>
    <property type="project" value="UniProtKB-ARBA"/>
</dbReference>
<keyword evidence="10" id="KW-1015">Disulfide bond</keyword>
<keyword evidence="6" id="KW-0249">Electron transport</keyword>
<dbReference type="EMBL" id="JBCNJP010000014">
    <property type="protein sequence ID" value="KAK9068001.1"/>
    <property type="molecule type" value="Genomic_DNA"/>
</dbReference>
<evidence type="ECO:0000313" key="16">
    <source>
        <dbReference type="Proteomes" id="UP001408789"/>
    </source>
</evidence>
<name>A0AAP0D590_9ASTR</name>
<evidence type="ECO:0000256" key="11">
    <source>
        <dbReference type="ARBA" id="ARBA00023180"/>
    </source>
</evidence>
<evidence type="ECO:0000256" key="10">
    <source>
        <dbReference type="ARBA" id="ARBA00023157"/>
    </source>
</evidence>
<keyword evidence="2" id="KW-0813">Transport</keyword>